<evidence type="ECO:0000313" key="1">
    <source>
        <dbReference type="EMBL" id="MFI0575560.1"/>
    </source>
</evidence>
<name>A0ABW7S7U6_STRTE</name>
<evidence type="ECO:0000313" key="2">
    <source>
        <dbReference type="Proteomes" id="UP001610810"/>
    </source>
</evidence>
<gene>
    <name evidence="1" type="ORF">ACH3YB_28415</name>
</gene>
<proteinExistence type="predicted"/>
<protein>
    <submittedName>
        <fullName evidence="1">Uncharacterized protein</fullName>
    </submittedName>
</protein>
<comment type="caution">
    <text evidence="1">The sequence shown here is derived from an EMBL/GenBank/DDBJ whole genome shotgun (WGS) entry which is preliminary data.</text>
</comment>
<keyword evidence="2" id="KW-1185">Reference proteome</keyword>
<organism evidence="1 2">
    <name type="scientific">Streptomyces tendae</name>
    <dbReference type="NCBI Taxonomy" id="1932"/>
    <lineage>
        <taxon>Bacteria</taxon>
        <taxon>Bacillati</taxon>
        <taxon>Actinomycetota</taxon>
        <taxon>Actinomycetes</taxon>
        <taxon>Kitasatosporales</taxon>
        <taxon>Streptomycetaceae</taxon>
        <taxon>Streptomyces</taxon>
    </lineage>
</organism>
<dbReference type="EMBL" id="JBIQWK010000009">
    <property type="protein sequence ID" value="MFI0575560.1"/>
    <property type="molecule type" value="Genomic_DNA"/>
</dbReference>
<accession>A0ABW7S7U6</accession>
<reference evidence="1 2" key="1">
    <citation type="submission" date="2024-10" db="EMBL/GenBank/DDBJ databases">
        <authorList>
            <person name="Wannawong T."/>
            <person name="Kuncharoen N."/>
            <person name="Mhuantong W."/>
        </authorList>
    </citation>
    <scope>NUCLEOTIDE SEQUENCE [LARGE SCALE GENOMIC DNA]</scope>
    <source>
        <strain evidence="1 2">CALK1-4</strain>
    </source>
</reference>
<sequence>MAGNSGKRKPAKRIVRTPKPLAVVGDAAVASHLVGDGRLIPVLIIDTSARPDLDELVRVHQHIASGDCKSQWGVSLKDTNQVLIHLEFLRPTPMVVTVGIDAASQGILVDSILASQAVYLLPGRPGDRFMEKQDAPRVLIEIPRGDFAAVWEKLLRSVLRKIFRDKGMTRPGARAATEEAITKMRELTNFRLK</sequence>
<dbReference type="Proteomes" id="UP001610810">
    <property type="component" value="Unassembled WGS sequence"/>
</dbReference>
<dbReference type="RefSeq" id="WP_356529539.1">
    <property type="nucleotide sequence ID" value="NZ_JBEXMU010000009.1"/>
</dbReference>